<accession>A0ABQ2FBD3</accession>
<comment type="caution">
    <text evidence="2">The sequence shown here is derived from an EMBL/GenBank/DDBJ whole genome shotgun (WGS) entry which is preliminary data.</text>
</comment>
<dbReference type="Proteomes" id="UP000662111">
    <property type="component" value="Unassembled WGS sequence"/>
</dbReference>
<keyword evidence="1" id="KW-1133">Transmembrane helix</keyword>
<keyword evidence="1" id="KW-0472">Membrane</keyword>
<feature type="transmembrane region" description="Helical" evidence="1">
    <location>
        <begin position="89"/>
        <end position="110"/>
    </location>
</feature>
<keyword evidence="1" id="KW-0812">Transmembrane</keyword>
<feature type="transmembrane region" description="Helical" evidence="1">
    <location>
        <begin position="149"/>
        <end position="168"/>
    </location>
</feature>
<name>A0ABQ2FBD3_9MICO</name>
<dbReference type="EMBL" id="BMLB01000006">
    <property type="protein sequence ID" value="GGK77086.1"/>
    <property type="molecule type" value="Genomic_DNA"/>
</dbReference>
<proteinExistence type="predicted"/>
<organism evidence="2 3">
    <name type="scientific">Ornithinimicrobium pekingense</name>
    <dbReference type="NCBI Taxonomy" id="384677"/>
    <lineage>
        <taxon>Bacteria</taxon>
        <taxon>Bacillati</taxon>
        <taxon>Actinomycetota</taxon>
        <taxon>Actinomycetes</taxon>
        <taxon>Micrococcales</taxon>
        <taxon>Ornithinimicrobiaceae</taxon>
        <taxon>Ornithinimicrobium</taxon>
    </lineage>
</organism>
<reference evidence="3" key="1">
    <citation type="journal article" date="2019" name="Int. J. Syst. Evol. Microbiol.">
        <title>The Global Catalogue of Microorganisms (GCM) 10K type strain sequencing project: providing services to taxonomists for standard genome sequencing and annotation.</title>
        <authorList>
            <consortium name="The Broad Institute Genomics Platform"/>
            <consortium name="The Broad Institute Genome Sequencing Center for Infectious Disease"/>
            <person name="Wu L."/>
            <person name="Ma J."/>
        </authorList>
    </citation>
    <scope>NUCLEOTIDE SEQUENCE [LARGE SCALE GENOMIC DNA]</scope>
    <source>
        <strain evidence="3">CGMCC 1.5362</strain>
    </source>
</reference>
<feature type="transmembrane region" description="Helical" evidence="1">
    <location>
        <begin position="234"/>
        <end position="256"/>
    </location>
</feature>
<feature type="transmembrane region" description="Helical" evidence="1">
    <location>
        <begin position="12"/>
        <end position="32"/>
    </location>
</feature>
<keyword evidence="3" id="KW-1185">Reference proteome</keyword>
<feature type="transmembrane region" description="Helical" evidence="1">
    <location>
        <begin position="65"/>
        <end position="83"/>
    </location>
</feature>
<feature type="transmembrane region" description="Helical" evidence="1">
    <location>
        <begin position="122"/>
        <end position="143"/>
    </location>
</feature>
<sequence length="262" mass="26370">MSPTSRLRPRLAPSAWVTASVGVVVAVLALAAVAAPEVLAFALAAGGAVLAWGWAGTLDLPSPRGTLSVIVVGGLALVLSVATRDGAPWLVWVPAALTIAMIAAFAHQLFRVDGRPRLVQSVSSVVLALALVACGVLLVPPARTPEGEWLVVGALVAAAASSATDLLGRYPALRSWLTALAMTSGGLAAVVVALLAGMEWTTWLLVGVASGALSHAMRAVMAPLPTLALARPRLVAALASVLVVGVVPYLVAQAFVPGALAG</sequence>
<feature type="transmembrane region" description="Helical" evidence="1">
    <location>
        <begin position="202"/>
        <end position="222"/>
    </location>
</feature>
<dbReference type="RefSeq" id="WP_022921985.1">
    <property type="nucleotide sequence ID" value="NZ_BMLB01000006.1"/>
</dbReference>
<feature type="transmembrane region" description="Helical" evidence="1">
    <location>
        <begin position="38"/>
        <end position="58"/>
    </location>
</feature>
<protein>
    <recommendedName>
        <fullName evidence="4">Permease</fullName>
    </recommendedName>
</protein>
<evidence type="ECO:0000256" key="1">
    <source>
        <dbReference type="SAM" id="Phobius"/>
    </source>
</evidence>
<evidence type="ECO:0000313" key="3">
    <source>
        <dbReference type="Proteomes" id="UP000662111"/>
    </source>
</evidence>
<feature type="transmembrane region" description="Helical" evidence="1">
    <location>
        <begin position="175"/>
        <end position="196"/>
    </location>
</feature>
<evidence type="ECO:0000313" key="2">
    <source>
        <dbReference type="EMBL" id="GGK77086.1"/>
    </source>
</evidence>
<gene>
    <name evidence="2" type="ORF">GCM10011509_27160</name>
</gene>
<evidence type="ECO:0008006" key="4">
    <source>
        <dbReference type="Google" id="ProtNLM"/>
    </source>
</evidence>